<dbReference type="PANTHER" id="PTHR12461:SF105">
    <property type="entry name" value="HYPOXIA-INDUCIBLE FACTOR 1-ALPHA INHIBITOR"/>
    <property type="match status" value="1"/>
</dbReference>
<accession>A0ABP9G6Y6</accession>
<dbReference type="SMART" id="SM00558">
    <property type="entry name" value="JmjC"/>
    <property type="match status" value="1"/>
</dbReference>
<dbReference type="SUPFAM" id="SSF51197">
    <property type="entry name" value="Clavaminate synthase-like"/>
    <property type="match status" value="1"/>
</dbReference>
<dbReference type="RefSeq" id="WP_345334274.1">
    <property type="nucleotide sequence ID" value="NZ_BAABJI010000004.1"/>
</dbReference>
<organism evidence="2 3">
    <name type="scientific">Mucilaginibacter defluvii</name>
    <dbReference type="NCBI Taxonomy" id="1196019"/>
    <lineage>
        <taxon>Bacteria</taxon>
        <taxon>Pseudomonadati</taxon>
        <taxon>Bacteroidota</taxon>
        <taxon>Sphingobacteriia</taxon>
        <taxon>Sphingobacteriales</taxon>
        <taxon>Sphingobacteriaceae</taxon>
        <taxon>Mucilaginibacter</taxon>
    </lineage>
</organism>
<evidence type="ECO:0000313" key="3">
    <source>
        <dbReference type="Proteomes" id="UP001501436"/>
    </source>
</evidence>
<proteinExistence type="predicted"/>
<protein>
    <recommendedName>
        <fullName evidence="1">JmjC domain-containing protein</fullName>
    </recommendedName>
</protein>
<evidence type="ECO:0000259" key="1">
    <source>
        <dbReference type="PROSITE" id="PS51184"/>
    </source>
</evidence>
<comment type="caution">
    <text evidence="2">The sequence shown here is derived from an EMBL/GenBank/DDBJ whole genome shotgun (WGS) entry which is preliminary data.</text>
</comment>
<gene>
    <name evidence="2" type="ORF">GCM10023313_39920</name>
</gene>
<feature type="domain" description="JmjC" evidence="1">
    <location>
        <begin position="79"/>
        <end position="251"/>
    </location>
</feature>
<dbReference type="InterPro" id="IPR003347">
    <property type="entry name" value="JmjC_dom"/>
</dbReference>
<dbReference type="Proteomes" id="UP001501436">
    <property type="component" value="Unassembled WGS sequence"/>
</dbReference>
<name>A0ABP9G6Y6_9SPHI</name>
<dbReference type="PANTHER" id="PTHR12461">
    <property type="entry name" value="HYPOXIA-INDUCIBLE FACTOR 1 ALPHA INHIBITOR-RELATED"/>
    <property type="match status" value="1"/>
</dbReference>
<dbReference type="Gene3D" id="2.60.120.650">
    <property type="entry name" value="Cupin"/>
    <property type="match status" value="1"/>
</dbReference>
<dbReference type="EMBL" id="BAABJI010000004">
    <property type="protein sequence ID" value="GAA4931034.1"/>
    <property type="molecule type" value="Genomic_DNA"/>
</dbReference>
<evidence type="ECO:0000313" key="2">
    <source>
        <dbReference type="EMBL" id="GAA4931034.1"/>
    </source>
</evidence>
<dbReference type="Pfam" id="PF13621">
    <property type="entry name" value="Cupin_8"/>
    <property type="match status" value="1"/>
</dbReference>
<dbReference type="InterPro" id="IPR041667">
    <property type="entry name" value="Cupin_8"/>
</dbReference>
<sequence>MLLKPIARVDDIERADFEKLYLQAKTPVILKSFVKGSPALQKWNYEYFKAIAGDYKVNLYGREDEFNDRATSAPVMKSTFGEYLDMIASGPAELRLFLFNLLQHNPELKKDLVYNDPTGGKIVSWLPYMFFGGEGSSVRYHYDIDMSHIFLTQFKGVKKVLLFSLDQSPLLYKLPFNFHGIANLNEPDLKKYPALQYLNGWECELQPGETLYMPSGYWHYIKYVTEGYSVSLRMLNERPFERLRGFNNIFLVRRFDNTMRRIFKDKWLEYKIRKAEDNANRAIESMKVQSA</sequence>
<dbReference type="PROSITE" id="PS51184">
    <property type="entry name" value="JMJC"/>
    <property type="match status" value="1"/>
</dbReference>
<keyword evidence="3" id="KW-1185">Reference proteome</keyword>
<reference evidence="3" key="1">
    <citation type="journal article" date="2019" name="Int. J. Syst. Evol. Microbiol.">
        <title>The Global Catalogue of Microorganisms (GCM) 10K type strain sequencing project: providing services to taxonomists for standard genome sequencing and annotation.</title>
        <authorList>
            <consortium name="The Broad Institute Genomics Platform"/>
            <consortium name="The Broad Institute Genome Sequencing Center for Infectious Disease"/>
            <person name="Wu L."/>
            <person name="Ma J."/>
        </authorList>
    </citation>
    <scope>NUCLEOTIDE SEQUENCE [LARGE SCALE GENOMIC DNA]</scope>
    <source>
        <strain evidence="3">JCM 18283</strain>
    </source>
</reference>